<keyword evidence="2" id="KW-0012">Acyltransferase</keyword>
<protein>
    <recommendedName>
        <fullName evidence="3">N-acetyltransferase domain-containing protein</fullName>
    </recommendedName>
</protein>
<dbReference type="InterPro" id="IPR050832">
    <property type="entry name" value="Bact_Acetyltransf"/>
</dbReference>
<evidence type="ECO:0000259" key="3">
    <source>
        <dbReference type="PROSITE" id="PS51186"/>
    </source>
</evidence>
<dbReference type="RefSeq" id="WP_054358350.1">
    <property type="nucleotide sequence ID" value="NZ_LJYW01000001.1"/>
</dbReference>
<dbReference type="EMBL" id="LJYW01000001">
    <property type="protein sequence ID" value="KPL52187.1"/>
    <property type="molecule type" value="Genomic_DNA"/>
</dbReference>
<dbReference type="GO" id="GO:0016747">
    <property type="term" value="F:acyltransferase activity, transferring groups other than amino-acyl groups"/>
    <property type="evidence" value="ECO:0007669"/>
    <property type="project" value="InterPro"/>
</dbReference>
<feature type="domain" description="N-acetyltransferase" evidence="3">
    <location>
        <begin position="5"/>
        <end position="154"/>
    </location>
</feature>
<organism evidence="4 5">
    <name type="scientific">Prosthecodimorpha hirschii</name>
    <dbReference type="NCBI Taxonomy" id="665126"/>
    <lineage>
        <taxon>Bacteria</taxon>
        <taxon>Pseudomonadati</taxon>
        <taxon>Pseudomonadota</taxon>
        <taxon>Alphaproteobacteria</taxon>
        <taxon>Hyphomicrobiales</taxon>
        <taxon>Ancalomicrobiaceae</taxon>
        <taxon>Prosthecodimorpha</taxon>
    </lineage>
</organism>
<proteinExistence type="predicted"/>
<dbReference type="CDD" id="cd04301">
    <property type="entry name" value="NAT_SF"/>
    <property type="match status" value="1"/>
</dbReference>
<dbReference type="InterPro" id="IPR016181">
    <property type="entry name" value="Acyl_CoA_acyltransferase"/>
</dbReference>
<dbReference type="Proteomes" id="UP000048984">
    <property type="component" value="Unassembled WGS sequence"/>
</dbReference>
<accession>A0A0P6VP53</accession>
<reference evidence="4 5" key="1">
    <citation type="submission" date="2015-09" db="EMBL/GenBank/DDBJ databases">
        <authorList>
            <person name="Jackson K.R."/>
            <person name="Lunt B.L."/>
            <person name="Fisher J.N.B."/>
            <person name="Gardner A.V."/>
            <person name="Bailey M.E."/>
            <person name="Deus L.M."/>
            <person name="Earl A.S."/>
            <person name="Gibby P.D."/>
            <person name="Hartmann K.A."/>
            <person name="Liu J.E."/>
            <person name="Manci A.M."/>
            <person name="Nielsen D.A."/>
            <person name="Solomon M.B."/>
            <person name="Breakwell D.P."/>
            <person name="Burnett S.H."/>
            <person name="Grose J.H."/>
        </authorList>
    </citation>
    <scope>NUCLEOTIDE SEQUENCE [LARGE SCALE GENOMIC DNA]</scope>
    <source>
        <strain evidence="4 5">16</strain>
    </source>
</reference>
<dbReference type="STRING" id="665126.ABB55_08045"/>
<keyword evidence="5" id="KW-1185">Reference proteome</keyword>
<gene>
    <name evidence="4" type="ORF">ABB55_08045</name>
</gene>
<dbReference type="Pfam" id="PF00583">
    <property type="entry name" value="Acetyltransf_1"/>
    <property type="match status" value="1"/>
</dbReference>
<evidence type="ECO:0000256" key="2">
    <source>
        <dbReference type="ARBA" id="ARBA00023315"/>
    </source>
</evidence>
<evidence type="ECO:0000313" key="5">
    <source>
        <dbReference type="Proteomes" id="UP000048984"/>
    </source>
</evidence>
<dbReference type="PROSITE" id="PS51186">
    <property type="entry name" value="GNAT"/>
    <property type="match status" value="1"/>
</dbReference>
<sequence length="162" mass="18016">MDHRNTLRGLFPFDSAYLPEIADVWVESWQRTMPSIDFETRRAWLVDHLIAAEDAGQTIRCALVETGEIAGFVLIDTSTCYLDQIVVGSPWWGKGIAEALLDEARRLAPGRIELDVNQDNPRAVAFYMRNGFQVIAEGVNAKSGLATLKLEWRPAAQAADPS</sequence>
<dbReference type="SUPFAM" id="SSF55729">
    <property type="entry name" value="Acyl-CoA N-acyltransferases (Nat)"/>
    <property type="match status" value="1"/>
</dbReference>
<evidence type="ECO:0000256" key="1">
    <source>
        <dbReference type="ARBA" id="ARBA00022679"/>
    </source>
</evidence>
<name>A0A0P6VP53_9HYPH</name>
<dbReference type="InterPro" id="IPR000182">
    <property type="entry name" value="GNAT_dom"/>
</dbReference>
<dbReference type="PANTHER" id="PTHR43877:SF1">
    <property type="entry name" value="ACETYLTRANSFERASE"/>
    <property type="match status" value="1"/>
</dbReference>
<dbReference type="Gene3D" id="3.40.630.30">
    <property type="match status" value="1"/>
</dbReference>
<dbReference type="PANTHER" id="PTHR43877">
    <property type="entry name" value="AMINOALKYLPHOSPHONATE N-ACETYLTRANSFERASE-RELATED-RELATED"/>
    <property type="match status" value="1"/>
</dbReference>
<dbReference type="AlphaFoldDB" id="A0A0P6VP53"/>
<keyword evidence="1" id="KW-0808">Transferase</keyword>
<comment type="caution">
    <text evidence="4">The sequence shown here is derived from an EMBL/GenBank/DDBJ whole genome shotgun (WGS) entry which is preliminary data.</text>
</comment>
<reference evidence="4 5" key="2">
    <citation type="submission" date="2015-10" db="EMBL/GenBank/DDBJ databases">
        <title>Draft Genome Sequence of Prosthecomicrobium hirschii ATCC 27832.</title>
        <authorList>
            <person name="Daniel J."/>
            <person name="Givan S.A."/>
            <person name="Brun Y.V."/>
            <person name="Brown P.J."/>
        </authorList>
    </citation>
    <scope>NUCLEOTIDE SEQUENCE [LARGE SCALE GENOMIC DNA]</scope>
    <source>
        <strain evidence="4 5">16</strain>
    </source>
</reference>
<evidence type="ECO:0000313" key="4">
    <source>
        <dbReference type="EMBL" id="KPL52187.1"/>
    </source>
</evidence>